<accession>A0A1G6W4Z5</accession>
<sequence length="438" mass="46063">MEPDDRRERLAELRAEVARLEADQQRGGWWRSVVVVACLVLLALVAPAAVVATWAHDQVADTDRYVETMAPLADDPAVQRAVSARITRELVSRLDVRAVTGEAVDALADAGVPPRVAASLHALSTPLANGVESFVGVQVDRLVASDEFAAAWEQANREAHSQMVAVLTGETGQGVEVEGNAVRLNLAVLIDAVKARLVDAGFTLAGRLPTVTAQFTIFESADVERAQRGFRLLSAAARVLPVLAVVLLGVALLTARRKRRTLVAAALVVAGSMLALGLALNAFRVVYLDAVPTDRLPADAAGAIYDQLVSFIRLNLRAVLVLFLAVAAAAWVSGPGPAPVAVRRGTTRGLDVVRHGSDRTGLDTGPVGAFLGRYRTAIRGTVAGVVVLAYVMADHPTGAWTLTLLVAAAVVLLVTELLARDPIPPVPGEEAAPPLAGR</sequence>
<keyword evidence="2" id="KW-1185">Reference proteome</keyword>
<proteinExistence type="predicted"/>
<evidence type="ECO:0008006" key="3">
    <source>
        <dbReference type="Google" id="ProtNLM"/>
    </source>
</evidence>
<name>A0A1G6W4Z5_9ACTN</name>
<dbReference type="EMBL" id="FMZM01000009">
    <property type="protein sequence ID" value="SDD60297.1"/>
    <property type="molecule type" value="Genomic_DNA"/>
</dbReference>
<dbReference type="OrthoDB" id="4350291at2"/>
<evidence type="ECO:0000313" key="1">
    <source>
        <dbReference type="EMBL" id="SDD60297.1"/>
    </source>
</evidence>
<dbReference type="STRING" id="1045774.SAMN05421872_109154"/>
<protein>
    <recommendedName>
        <fullName evidence="3">Integral membrane protein</fullName>
    </recommendedName>
</protein>
<reference evidence="1 2" key="1">
    <citation type="submission" date="2016-10" db="EMBL/GenBank/DDBJ databases">
        <authorList>
            <person name="de Groot N.N."/>
        </authorList>
    </citation>
    <scope>NUCLEOTIDE SEQUENCE [LARGE SCALE GENOMIC DNA]</scope>
    <source>
        <strain evidence="1 2">CGMCC 4.6858</strain>
    </source>
</reference>
<dbReference type="Proteomes" id="UP000199034">
    <property type="component" value="Unassembled WGS sequence"/>
</dbReference>
<gene>
    <name evidence="1" type="ORF">SAMN05421872_109154</name>
</gene>
<organism evidence="1 2">
    <name type="scientific">Nocardioides lianchengensis</name>
    <dbReference type="NCBI Taxonomy" id="1045774"/>
    <lineage>
        <taxon>Bacteria</taxon>
        <taxon>Bacillati</taxon>
        <taxon>Actinomycetota</taxon>
        <taxon>Actinomycetes</taxon>
        <taxon>Propionibacteriales</taxon>
        <taxon>Nocardioidaceae</taxon>
        <taxon>Nocardioides</taxon>
    </lineage>
</organism>
<evidence type="ECO:0000313" key="2">
    <source>
        <dbReference type="Proteomes" id="UP000199034"/>
    </source>
</evidence>
<dbReference type="AlphaFoldDB" id="A0A1G6W4Z5"/>
<dbReference type="RefSeq" id="WP_090858869.1">
    <property type="nucleotide sequence ID" value="NZ_FMZM01000009.1"/>
</dbReference>